<gene>
    <name evidence="2" type="ORF">DFJ66_0286</name>
</gene>
<name>A0A495X6J1_9PSEU</name>
<feature type="region of interest" description="Disordered" evidence="1">
    <location>
        <begin position="179"/>
        <end position="199"/>
    </location>
</feature>
<evidence type="ECO:0000313" key="3">
    <source>
        <dbReference type="Proteomes" id="UP000272729"/>
    </source>
</evidence>
<dbReference type="EMBL" id="RBXR01000001">
    <property type="protein sequence ID" value="RKT67118.1"/>
    <property type="molecule type" value="Genomic_DNA"/>
</dbReference>
<comment type="caution">
    <text evidence="2">The sequence shown here is derived from an EMBL/GenBank/DDBJ whole genome shotgun (WGS) entry which is preliminary data.</text>
</comment>
<evidence type="ECO:0000313" key="2">
    <source>
        <dbReference type="EMBL" id="RKT67118.1"/>
    </source>
</evidence>
<sequence>MATSLTTYAPFDSGAGASVTESTWRSFMKYMIDTGPLANVLNEFEVYADSSGMQVKVKSGECWIQGHWGQKTTETTLAISSNSTGSTRIDRVILRANFTTDVIELDVLTGTASAPAVTTNTSVWEVSLATVSVANGAVTIAAGNVTDDRRRVSATRDAPRAQLRQGSAQGILHNNFTSVTYGSEDHDSHNAHSTSTNPSRYVAPVAGVYQLSGAVSFDVNSTGARGCRWAKNGTEINGSQVLHATSGSTVSTIVAARTVQVRLAVNDYVELQAYQDSGVTLNSVVSASQQPSMTVTYVGS</sequence>
<dbReference type="InterPro" id="IPR008983">
    <property type="entry name" value="Tumour_necrosis_fac-like_dom"/>
</dbReference>
<dbReference type="OrthoDB" id="9795386at2"/>
<dbReference type="AlphaFoldDB" id="A0A495X6J1"/>
<proteinExistence type="predicted"/>
<accession>A0A495X6J1</accession>
<dbReference type="Gene3D" id="2.60.120.40">
    <property type="match status" value="1"/>
</dbReference>
<protein>
    <recommendedName>
        <fullName evidence="4">C1q domain-containing protein</fullName>
    </recommendedName>
</protein>
<dbReference type="SUPFAM" id="SSF49842">
    <property type="entry name" value="TNF-like"/>
    <property type="match status" value="1"/>
</dbReference>
<keyword evidence="3" id="KW-1185">Reference proteome</keyword>
<evidence type="ECO:0000256" key="1">
    <source>
        <dbReference type="SAM" id="MobiDB-lite"/>
    </source>
</evidence>
<dbReference type="RefSeq" id="WP_121217183.1">
    <property type="nucleotide sequence ID" value="NZ_JBIUBA010000046.1"/>
</dbReference>
<organism evidence="2 3">
    <name type="scientific">Saccharothrix variisporea</name>
    <dbReference type="NCBI Taxonomy" id="543527"/>
    <lineage>
        <taxon>Bacteria</taxon>
        <taxon>Bacillati</taxon>
        <taxon>Actinomycetota</taxon>
        <taxon>Actinomycetes</taxon>
        <taxon>Pseudonocardiales</taxon>
        <taxon>Pseudonocardiaceae</taxon>
        <taxon>Saccharothrix</taxon>
    </lineage>
</organism>
<dbReference type="Proteomes" id="UP000272729">
    <property type="component" value="Unassembled WGS sequence"/>
</dbReference>
<evidence type="ECO:0008006" key="4">
    <source>
        <dbReference type="Google" id="ProtNLM"/>
    </source>
</evidence>
<reference evidence="2 3" key="1">
    <citation type="submission" date="2018-10" db="EMBL/GenBank/DDBJ databases">
        <title>Sequencing the genomes of 1000 actinobacteria strains.</title>
        <authorList>
            <person name="Klenk H.-P."/>
        </authorList>
    </citation>
    <scope>NUCLEOTIDE SEQUENCE [LARGE SCALE GENOMIC DNA]</scope>
    <source>
        <strain evidence="2 3">DSM 43911</strain>
    </source>
</reference>